<dbReference type="Pfam" id="PF00069">
    <property type="entry name" value="Pkinase"/>
    <property type="match status" value="1"/>
</dbReference>
<dbReference type="Gene3D" id="1.10.510.10">
    <property type="entry name" value="Transferase(Phosphotransferase) domain 1"/>
    <property type="match status" value="1"/>
</dbReference>
<keyword evidence="6" id="KW-0808">Transferase</keyword>
<evidence type="ECO:0000313" key="16">
    <source>
        <dbReference type="EnsemblMetazoa" id="tetur01g10250.1"/>
    </source>
</evidence>
<keyword evidence="5" id="KW-0597">Phosphoprotein</keyword>
<dbReference type="STRING" id="32264.T1JSE7"/>
<comment type="catalytic activity">
    <reaction evidence="12">
        <text>L-seryl-[protein] + ATP = O-phospho-L-seryl-[protein] + ADP + H(+)</text>
        <dbReference type="Rhea" id="RHEA:17989"/>
        <dbReference type="Rhea" id="RHEA-COMP:9863"/>
        <dbReference type="Rhea" id="RHEA-COMP:11604"/>
        <dbReference type="ChEBI" id="CHEBI:15378"/>
        <dbReference type="ChEBI" id="CHEBI:29999"/>
        <dbReference type="ChEBI" id="CHEBI:30616"/>
        <dbReference type="ChEBI" id="CHEBI:83421"/>
        <dbReference type="ChEBI" id="CHEBI:456216"/>
        <dbReference type="EC" id="2.7.11.22"/>
    </reaction>
</comment>
<feature type="compositionally biased region" description="Basic and acidic residues" evidence="14">
    <location>
        <begin position="1"/>
        <end position="11"/>
    </location>
</feature>
<dbReference type="GO" id="GO:0007346">
    <property type="term" value="P:regulation of mitotic cell cycle"/>
    <property type="evidence" value="ECO:0007669"/>
    <property type="project" value="TreeGrafter"/>
</dbReference>
<evidence type="ECO:0000259" key="15">
    <source>
        <dbReference type="PROSITE" id="PS50011"/>
    </source>
</evidence>
<comment type="catalytic activity">
    <reaction evidence="11">
        <text>L-threonyl-[protein] + ATP = O-phospho-L-threonyl-[protein] + ADP + H(+)</text>
        <dbReference type="Rhea" id="RHEA:46608"/>
        <dbReference type="Rhea" id="RHEA-COMP:11060"/>
        <dbReference type="Rhea" id="RHEA-COMP:11605"/>
        <dbReference type="ChEBI" id="CHEBI:15378"/>
        <dbReference type="ChEBI" id="CHEBI:30013"/>
        <dbReference type="ChEBI" id="CHEBI:30616"/>
        <dbReference type="ChEBI" id="CHEBI:61977"/>
        <dbReference type="ChEBI" id="CHEBI:456216"/>
        <dbReference type="EC" id="2.7.11.22"/>
    </reaction>
</comment>
<dbReference type="EMBL" id="CAEY01000461">
    <property type="status" value="NOT_ANNOTATED_CDS"/>
    <property type="molecule type" value="Genomic_DNA"/>
</dbReference>
<protein>
    <recommendedName>
        <fullName evidence="3">cyclin-dependent kinase</fullName>
        <ecNumber evidence="3">2.7.11.22</ecNumber>
    </recommendedName>
    <alternativeName>
        <fullName evidence="13">Galactosyltransferase-associated protein kinase p58/GTA</fullName>
    </alternativeName>
</protein>
<feature type="region of interest" description="Disordered" evidence="14">
    <location>
        <begin position="543"/>
        <end position="578"/>
    </location>
</feature>
<dbReference type="InterPro" id="IPR000719">
    <property type="entry name" value="Prot_kinase_dom"/>
</dbReference>
<evidence type="ECO:0000256" key="10">
    <source>
        <dbReference type="ARBA" id="ARBA00023306"/>
    </source>
</evidence>
<dbReference type="CDD" id="cd07843">
    <property type="entry name" value="STKc_CDC2L1"/>
    <property type="match status" value="1"/>
</dbReference>
<keyword evidence="17" id="KW-1185">Reference proteome</keyword>
<dbReference type="EnsemblMetazoa" id="tetur01g10250.1">
    <property type="protein sequence ID" value="tetur01g10250.1"/>
    <property type="gene ID" value="tetur01g10250"/>
</dbReference>
<feature type="compositionally biased region" description="Basic and acidic residues" evidence="14">
    <location>
        <begin position="24"/>
        <end position="41"/>
    </location>
</feature>
<organism evidence="16 17">
    <name type="scientific">Tetranychus urticae</name>
    <name type="common">Two-spotted spider mite</name>
    <dbReference type="NCBI Taxonomy" id="32264"/>
    <lineage>
        <taxon>Eukaryota</taxon>
        <taxon>Metazoa</taxon>
        <taxon>Ecdysozoa</taxon>
        <taxon>Arthropoda</taxon>
        <taxon>Chelicerata</taxon>
        <taxon>Arachnida</taxon>
        <taxon>Acari</taxon>
        <taxon>Acariformes</taxon>
        <taxon>Trombidiformes</taxon>
        <taxon>Prostigmata</taxon>
        <taxon>Eleutherengona</taxon>
        <taxon>Raphignathae</taxon>
        <taxon>Tetranychoidea</taxon>
        <taxon>Tetranychidae</taxon>
        <taxon>Tetranychus</taxon>
    </lineage>
</organism>
<dbReference type="GO" id="GO:0004693">
    <property type="term" value="F:cyclin-dependent protein serine/threonine kinase activity"/>
    <property type="evidence" value="ECO:0007669"/>
    <property type="project" value="UniProtKB-EC"/>
</dbReference>
<dbReference type="InterPro" id="IPR008271">
    <property type="entry name" value="Ser/Thr_kinase_AS"/>
</dbReference>
<feature type="compositionally biased region" description="Basic and acidic residues" evidence="14">
    <location>
        <begin position="113"/>
        <end position="127"/>
    </location>
</feature>
<evidence type="ECO:0000256" key="12">
    <source>
        <dbReference type="ARBA" id="ARBA00048367"/>
    </source>
</evidence>
<dbReference type="InterPro" id="IPR045267">
    <property type="entry name" value="CDK11/PITSLRE_STKc"/>
</dbReference>
<evidence type="ECO:0000256" key="6">
    <source>
        <dbReference type="ARBA" id="ARBA00022679"/>
    </source>
</evidence>
<dbReference type="GO" id="GO:0005634">
    <property type="term" value="C:nucleus"/>
    <property type="evidence" value="ECO:0007669"/>
    <property type="project" value="TreeGrafter"/>
</dbReference>
<dbReference type="KEGG" id="tut:107368891"/>
<feature type="region of interest" description="Disordered" evidence="14">
    <location>
        <begin position="1"/>
        <end position="231"/>
    </location>
</feature>
<feature type="compositionally biased region" description="Low complexity" evidence="14">
    <location>
        <begin position="604"/>
        <end position="618"/>
    </location>
</feature>
<dbReference type="Proteomes" id="UP000015104">
    <property type="component" value="Unassembled WGS sequence"/>
</dbReference>
<reference evidence="16" key="2">
    <citation type="submission" date="2015-06" db="UniProtKB">
        <authorList>
            <consortium name="EnsemblMetazoa"/>
        </authorList>
    </citation>
    <scope>IDENTIFICATION</scope>
</reference>
<feature type="compositionally biased region" description="Basic and acidic residues" evidence="14">
    <location>
        <begin position="79"/>
        <end position="94"/>
    </location>
</feature>
<comment type="cofactor">
    <cofactor evidence="1">
        <name>Mg(2+)</name>
        <dbReference type="ChEBI" id="CHEBI:18420"/>
    </cofactor>
</comment>
<dbReference type="eggNOG" id="KOG0663">
    <property type="taxonomic scope" value="Eukaryota"/>
</dbReference>
<proteinExistence type="inferred from homology"/>
<keyword evidence="10" id="KW-0131">Cell cycle</keyword>
<evidence type="ECO:0000256" key="8">
    <source>
        <dbReference type="ARBA" id="ARBA00022777"/>
    </source>
</evidence>
<dbReference type="InterPro" id="IPR050108">
    <property type="entry name" value="CDK"/>
</dbReference>
<evidence type="ECO:0000256" key="3">
    <source>
        <dbReference type="ARBA" id="ARBA00012425"/>
    </source>
</evidence>
<sequence>MNRKVSKEGKKLLSNTIQSVEYGNRMKEEKDMWDRHLESKKSSHRHRPYSNSKSRKSHHHSDRYHHSSRHHSRSHSHDRRKDDERRKTKERPESTGESAYYSKKSTESVPSDVNRRSHAEKEPEDKKKKIYVLDVEMSDDEERSERDDQSRTASHPSNDATTDEGVDDIVSPSRTSEEEDNESIKGTEDDADSSSNESKDEIKSTPEPSEESFQKEVDISKEEEEVKEPKEELPPYYPAIQGCRSVDEFERLNKIEEGTYGVVYRAEEKRTGAIVALKRVKMEKEKEGFPITSLREISTLLKAQHPNIVAVKEIVVGSNIDSIFIVMEYVEHDLKSLMSTMKRHFTLGEVKTLMLQLLSAVAHLHDNWILHRDLKTSNLLFSHKGILKVGDFGLAREYGSPLKPYTPIVVTLWYRSPELLLKTKEYSCPIDLWSVGCIFGELLTMKPLFQGSTDIDQLNIIFECLGTPNEKIWPGYSELPLLSKVSFQEYPYNNLVKKKLSKVNLSSKGLDLINRFLAYCPERRITAEEALKHEFFTEAPKPIDPSMFPTWPAKSEQGLNKTQKSKSPKPPSGGKLFSKQLAADDDEKFVGASTSTSGFHMNVSSSSKPSSIGFSLKY</sequence>
<dbReference type="PANTHER" id="PTHR24056:SF107">
    <property type="entry name" value="CYCLIN-DEPENDENT KINASE 11A-RELATED"/>
    <property type="match status" value="1"/>
</dbReference>
<dbReference type="SUPFAM" id="SSF56112">
    <property type="entry name" value="Protein kinase-like (PK-like)"/>
    <property type="match status" value="1"/>
</dbReference>
<dbReference type="AlphaFoldDB" id="T1JSE7"/>
<feature type="compositionally biased region" description="Basic residues" evidence="14">
    <location>
        <begin position="42"/>
        <end position="78"/>
    </location>
</feature>
<keyword evidence="9" id="KW-0067">ATP-binding</keyword>
<dbReference type="Gene3D" id="3.30.200.20">
    <property type="entry name" value="Phosphorylase Kinase, domain 1"/>
    <property type="match status" value="1"/>
</dbReference>
<dbReference type="InterPro" id="IPR011009">
    <property type="entry name" value="Kinase-like_dom_sf"/>
</dbReference>
<dbReference type="SMART" id="SM00220">
    <property type="entry name" value="S_TKc"/>
    <property type="match status" value="1"/>
</dbReference>
<accession>T1JSE7</accession>
<dbReference type="FunFam" id="3.30.200.20:FF:000054">
    <property type="entry name" value="Cyclin-dependent kinase 11B"/>
    <property type="match status" value="1"/>
</dbReference>
<gene>
    <name evidence="16" type="primary">107368891</name>
</gene>
<evidence type="ECO:0000256" key="4">
    <source>
        <dbReference type="ARBA" id="ARBA00022527"/>
    </source>
</evidence>
<evidence type="ECO:0000256" key="2">
    <source>
        <dbReference type="ARBA" id="ARBA00006485"/>
    </source>
</evidence>
<dbReference type="HOGENOM" id="CLU_000288_91_3_1"/>
<evidence type="ECO:0000256" key="5">
    <source>
        <dbReference type="ARBA" id="ARBA00022553"/>
    </source>
</evidence>
<keyword evidence="7" id="KW-0547">Nucleotide-binding</keyword>
<keyword evidence="8" id="KW-0418">Kinase</keyword>
<keyword evidence="4" id="KW-0723">Serine/threonine-protein kinase</keyword>
<comment type="similarity">
    <text evidence="2">Belongs to the protein kinase superfamily. CMGC Ser/Thr protein kinase family. CDC2/CDKX subfamily.</text>
</comment>
<feature type="region of interest" description="Disordered" evidence="14">
    <location>
        <begin position="595"/>
        <end position="618"/>
    </location>
</feature>
<dbReference type="OMA" id="CIPVINF"/>
<name>T1JSE7_TETUR</name>
<evidence type="ECO:0000256" key="1">
    <source>
        <dbReference type="ARBA" id="ARBA00001946"/>
    </source>
</evidence>
<reference evidence="17" key="1">
    <citation type="submission" date="2011-08" db="EMBL/GenBank/DDBJ databases">
        <authorList>
            <person name="Rombauts S."/>
        </authorList>
    </citation>
    <scope>NUCLEOTIDE SEQUENCE</scope>
    <source>
        <strain evidence="17">London</strain>
    </source>
</reference>
<evidence type="ECO:0000256" key="11">
    <source>
        <dbReference type="ARBA" id="ARBA00047811"/>
    </source>
</evidence>
<evidence type="ECO:0000256" key="7">
    <source>
        <dbReference type="ARBA" id="ARBA00022741"/>
    </source>
</evidence>
<dbReference type="OrthoDB" id="647at2759"/>
<evidence type="ECO:0000256" key="14">
    <source>
        <dbReference type="SAM" id="MobiDB-lite"/>
    </source>
</evidence>
<dbReference type="EC" id="2.7.11.22" evidence="3"/>
<evidence type="ECO:0000256" key="13">
    <source>
        <dbReference type="ARBA" id="ARBA00079859"/>
    </source>
</evidence>
<dbReference type="PROSITE" id="PS00108">
    <property type="entry name" value="PROTEIN_KINASE_ST"/>
    <property type="match status" value="1"/>
</dbReference>
<dbReference type="PANTHER" id="PTHR24056">
    <property type="entry name" value="CELL DIVISION PROTEIN KINASE"/>
    <property type="match status" value="1"/>
</dbReference>
<feature type="domain" description="Protein kinase" evidence="15">
    <location>
        <begin position="249"/>
        <end position="536"/>
    </location>
</feature>
<evidence type="ECO:0000256" key="9">
    <source>
        <dbReference type="ARBA" id="ARBA00022840"/>
    </source>
</evidence>
<dbReference type="GO" id="GO:0005524">
    <property type="term" value="F:ATP binding"/>
    <property type="evidence" value="ECO:0007669"/>
    <property type="project" value="UniProtKB-KW"/>
</dbReference>
<dbReference type="PROSITE" id="PS50011">
    <property type="entry name" value="PROTEIN_KINASE_DOM"/>
    <property type="match status" value="1"/>
</dbReference>
<dbReference type="FunFam" id="1.10.510.10:FF:000124">
    <property type="entry name" value="cyclin-dependent kinase 11B isoform X1"/>
    <property type="match status" value="1"/>
</dbReference>
<evidence type="ECO:0000313" key="17">
    <source>
        <dbReference type="Proteomes" id="UP000015104"/>
    </source>
</evidence>